<feature type="compositionally biased region" description="Acidic residues" evidence="1">
    <location>
        <begin position="24"/>
        <end position="37"/>
    </location>
</feature>
<keyword evidence="3" id="KW-1185">Reference proteome</keyword>
<feature type="region of interest" description="Disordered" evidence="1">
    <location>
        <begin position="1"/>
        <end position="38"/>
    </location>
</feature>
<evidence type="ECO:0000313" key="2">
    <source>
        <dbReference type="EMBL" id="KAK9712352.1"/>
    </source>
</evidence>
<proteinExistence type="predicted"/>
<feature type="compositionally biased region" description="Polar residues" evidence="1">
    <location>
        <begin position="1"/>
        <end position="15"/>
    </location>
</feature>
<organism evidence="2 3">
    <name type="scientific">Popillia japonica</name>
    <name type="common">Japanese beetle</name>
    <dbReference type="NCBI Taxonomy" id="7064"/>
    <lineage>
        <taxon>Eukaryota</taxon>
        <taxon>Metazoa</taxon>
        <taxon>Ecdysozoa</taxon>
        <taxon>Arthropoda</taxon>
        <taxon>Hexapoda</taxon>
        <taxon>Insecta</taxon>
        <taxon>Pterygota</taxon>
        <taxon>Neoptera</taxon>
        <taxon>Endopterygota</taxon>
        <taxon>Coleoptera</taxon>
        <taxon>Polyphaga</taxon>
        <taxon>Scarabaeiformia</taxon>
        <taxon>Scarabaeidae</taxon>
        <taxon>Rutelinae</taxon>
        <taxon>Popillia</taxon>
    </lineage>
</organism>
<evidence type="ECO:0000313" key="3">
    <source>
        <dbReference type="Proteomes" id="UP001458880"/>
    </source>
</evidence>
<dbReference type="EMBL" id="JASPKY010000265">
    <property type="protein sequence ID" value="KAK9712352.1"/>
    <property type="molecule type" value="Genomic_DNA"/>
</dbReference>
<comment type="caution">
    <text evidence="2">The sequence shown here is derived from an EMBL/GenBank/DDBJ whole genome shotgun (WGS) entry which is preliminary data.</text>
</comment>
<reference evidence="2 3" key="1">
    <citation type="journal article" date="2024" name="BMC Genomics">
        <title>De novo assembly and annotation of Popillia japonica's genome with initial clues to its potential as an invasive pest.</title>
        <authorList>
            <person name="Cucini C."/>
            <person name="Boschi S."/>
            <person name="Funari R."/>
            <person name="Cardaioli E."/>
            <person name="Iannotti N."/>
            <person name="Marturano G."/>
            <person name="Paoli F."/>
            <person name="Bruttini M."/>
            <person name="Carapelli A."/>
            <person name="Frati F."/>
            <person name="Nardi F."/>
        </authorList>
    </citation>
    <scope>NUCLEOTIDE SEQUENCE [LARGE SCALE GENOMIC DNA]</scope>
    <source>
        <strain evidence="2">DMR45628</strain>
    </source>
</reference>
<evidence type="ECO:0000256" key="1">
    <source>
        <dbReference type="SAM" id="MobiDB-lite"/>
    </source>
</evidence>
<sequence length="107" mass="12179">MLTSSDENEALNNPAYNGWNADRDEMEESSEEDEEDNVPTAVLRNNIQQAQAELVKSLRYFKLKIPFGMLMLIVKIGHHSIILDNIVKKIFGYCCQTKVTGVQCKIM</sequence>
<dbReference type="AlphaFoldDB" id="A0AAW1K2Q9"/>
<gene>
    <name evidence="2" type="ORF">QE152_g24972</name>
</gene>
<dbReference type="Proteomes" id="UP001458880">
    <property type="component" value="Unassembled WGS sequence"/>
</dbReference>
<name>A0AAW1K2Q9_POPJA</name>
<protein>
    <submittedName>
        <fullName evidence="2">Uncharacterized protein</fullName>
    </submittedName>
</protein>
<accession>A0AAW1K2Q9</accession>